<comment type="caution">
    <text evidence="1">The sequence shown here is derived from an EMBL/GenBank/DDBJ whole genome shotgun (WGS) entry which is preliminary data.</text>
</comment>
<dbReference type="AlphaFoldDB" id="A0A5B7JKW9"/>
<name>A0A5B7JKW9_PORTR</name>
<evidence type="ECO:0000313" key="1">
    <source>
        <dbReference type="EMBL" id="MPC92924.1"/>
    </source>
</evidence>
<organism evidence="1 2">
    <name type="scientific">Portunus trituberculatus</name>
    <name type="common">Swimming crab</name>
    <name type="synonym">Neptunus trituberculatus</name>
    <dbReference type="NCBI Taxonomy" id="210409"/>
    <lineage>
        <taxon>Eukaryota</taxon>
        <taxon>Metazoa</taxon>
        <taxon>Ecdysozoa</taxon>
        <taxon>Arthropoda</taxon>
        <taxon>Crustacea</taxon>
        <taxon>Multicrustacea</taxon>
        <taxon>Malacostraca</taxon>
        <taxon>Eumalacostraca</taxon>
        <taxon>Eucarida</taxon>
        <taxon>Decapoda</taxon>
        <taxon>Pleocyemata</taxon>
        <taxon>Brachyura</taxon>
        <taxon>Eubrachyura</taxon>
        <taxon>Portunoidea</taxon>
        <taxon>Portunidae</taxon>
        <taxon>Portuninae</taxon>
        <taxon>Portunus</taxon>
    </lineage>
</organism>
<proteinExistence type="predicted"/>
<keyword evidence="2" id="KW-1185">Reference proteome</keyword>
<sequence length="37" mass="3972">MLAILAMIRWRAAGQEGQRVLRDSPPVGALKPEPSGV</sequence>
<gene>
    <name evidence="1" type="ORF">E2C01_088037</name>
</gene>
<protein>
    <submittedName>
        <fullName evidence="1">Uncharacterized protein</fullName>
    </submittedName>
</protein>
<evidence type="ECO:0000313" key="2">
    <source>
        <dbReference type="Proteomes" id="UP000324222"/>
    </source>
</evidence>
<dbReference type="Proteomes" id="UP000324222">
    <property type="component" value="Unassembled WGS sequence"/>
</dbReference>
<accession>A0A5B7JKW9</accession>
<dbReference type="EMBL" id="VSRR010093015">
    <property type="protein sequence ID" value="MPC92924.1"/>
    <property type="molecule type" value="Genomic_DNA"/>
</dbReference>
<reference evidence="1 2" key="1">
    <citation type="submission" date="2019-05" db="EMBL/GenBank/DDBJ databases">
        <title>Another draft genome of Portunus trituberculatus and its Hox gene families provides insights of decapod evolution.</title>
        <authorList>
            <person name="Jeong J.-H."/>
            <person name="Song I."/>
            <person name="Kim S."/>
            <person name="Choi T."/>
            <person name="Kim D."/>
            <person name="Ryu S."/>
            <person name="Kim W."/>
        </authorList>
    </citation>
    <scope>NUCLEOTIDE SEQUENCE [LARGE SCALE GENOMIC DNA]</scope>
    <source>
        <tissue evidence="1">Muscle</tissue>
    </source>
</reference>